<dbReference type="OrthoDB" id="6072815at2"/>
<dbReference type="GO" id="GO:0016491">
    <property type="term" value="F:oxidoreductase activity"/>
    <property type="evidence" value="ECO:0007669"/>
    <property type="project" value="InterPro"/>
</dbReference>
<sequence length="355" mass="40072">MTLAPGINNNVFLNSKRLLADPAADHFIQEVFADPVKKADLRKWLGNEPGKSELEWIKNHYPDVKFIQQANILPAWADQQLMRRGSALFVRHSEMVMNLLGLLSLPYCYTAANGAMVLYLSELITRQTTKRLFDTAIFVWEVMGPDAYEETGSAYTEILKIRIIHAAVRYHTLRSEKWDHTWGTPINQEDMAGTNLSFSLIVTRGMKKLGIKVSPENEEAFLHVWSVIGYLMGLDEDLIPKNKREADNLDLAIKNREFRASSHGAELTQSLVNHIMSVNTSKATADDIIGLMRYLLGDEIADMLAMKKVALPAYKLMLLKSLNFLKQLKPHGPVGTSYNKSYTAFKALNPTFRSA</sequence>
<dbReference type="InterPro" id="IPR037473">
    <property type="entry name" value="Lcp-like"/>
</dbReference>
<dbReference type="Proteomes" id="UP000293347">
    <property type="component" value="Unassembled WGS sequence"/>
</dbReference>
<evidence type="ECO:0000259" key="1">
    <source>
        <dbReference type="Pfam" id="PF09995"/>
    </source>
</evidence>
<accession>A0A4R0NH28</accession>
<dbReference type="RefSeq" id="WP_131597224.1">
    <property type="nucleotide sequence ID" value="NZ_SJSL01000005.1"/>
</dbReference>
<keyword evidence="3" id="KW-1185">Reference proteome</keyword>
<evidence type="ECO:0000313" key="3">
    <source>
        <dbReference type="Proteomes" id="UP000293347"/>
    </source>
</evidence>
<dbReference type="PANTHER" id="PTHR37539">
    <property type="entry name" value="SECRETED PROTEIN-RELATED"/>
    <property type="match status" value="1"/>
</dbReference>
<dbReference type="AlphaFoldDB" id="A0A4R0NH28"/>
<evidence type="ECO:0000313" key="2">
    <source>
        <dbReference type="EMBL" id="TCC99889.1"/>
    </source>
</evidence>
<dbReference type="Pfam" id="PF09995">
    <property type="entry name" value="MPAB_Lcp_cat"/>
    <property type="match status" value="1"/>
</dbReference>
<dbReference type="EMBL" id="SJSL01000005">
    <property type="protein sequence ID" value="TCC99889.1"/>
    <property type="molecule type" value="Genomic_DNA"/>
</dbReference>
<organism evidence="2 3">
    <name type="scientific">Pedobacter psychroterrae</name>
    <dbReference type="NCBI Taxonomy" id="2530453"/>
    <lineage>
        <taxon>Bacteria</taxon>
        <taxon>Pseudomonadati</taxon>
        <taxon>Bacteroidota</taxon>
        <taxon>Sphingobacteriia</taxon>
        <taxon>Sphingobacteriales</taxon>
        <taxon>Sphingobacteriaceae</taxon>
        <taxon>Pedobacter</taxon>
    </lineage>
</organism>
<reference evidence="2 3" key="1">
    <citation type="submission" date="2019-02" db="EMBL/GenBank/DDBJ databases">
        <title>Pedobacter sp. RP-1-14 sp. nov., isolated from Arctic soil.</title>
        <authorList>
            <person name="Dahal R.H."/>
        </authorList>
    </citation>
    <scope>NUCLEOTIDE SEQUENCE [LARGE SCALE GENOMIC DNA]</scope>
    <source>
        <strain evidence="2 3">RP-1-14</strain>
    </source>
</reference>
<dbReference type="InterPro" id="IPR018713">
    <property type="entry name" value="MPAB/Lcp_cat_dom"/>
</dbReference>
<name>A0A4R0NH28_9SPHI</name>
<proteinExistence type="predicted"/>
<gene>
    <name evidence="2" type="ORF">EZ437_16755</name>
</gene>
<dbReference type="PANTHER" id="PTHR37539:SF1">
    <property type="entry name" value="ER-BOUND OXYGENASE MPAB_MPAB'_RUBBER OXYGENASE CATALYTIC DOMAIN-CONTAINING PROTEIN"/>
    <property type="match status" value="1"/>
</dbReference>
<protein>
    <submittedName>
        <fullName evidence="2">DUF2236 domain-containing protein</fullName>
    </submittedName>
</protein>
<comment type="caution">
    <text evidence="2">The sequence shown here is derived from an EMBL/GenBank/DDBJ whole genome shotgun (WGS) entry which is preliminary data.</text>
</comment>
<feature type="domain" description="ER-bound oxygenase mpaB/mpaB'/Rubber oxygenase catalytic" evidence="1">
    <location>
        <begin position="119"/>
        <end position="308"/>
    </location>
</feature>